<accession>A0AA40F0L5</accession>
<keyword evidence="1" id="KW-0732">Signal</keyword>
<evidence type="ECO:0000313" key="2">
    <source>
        <dbReference type="EMBL" id="KAK0748969.1"/>
    </source>
</evidence>
<comment type="caution">
    <text evidence="2">The sequence shown here is derived from an EMBL/GenBank/DDBJ whole genome shotgun (WGS) entry which is preliminary data.</text>
</comment>
<sequence length="176" mass="19564">MKLSALVGAALQLATLAAAGPIDVKANEQTSFLIYGGFITQKPTGNSYGVWAAYPDLGDCKKFSKLGFYFEMSDVSHDKGVACDGEGCLYKKKDPVAVDRLEINAYNDKKDHYTWYKNRDNHLVDFNDKVVGTCLPAPNVDSFVCSEKDIDPILDLSKADMKTFFRCNTNIPIPFW</sequence>
<name>A0AA40F0L5_9PEZI</name>
<evidence type="ECO:0000256" key="1">
    <source>
        <dbReference type="SAM" id="SignalP"/>
    </source>
</evidence>
<dbReference type="EMBL" id="JAUKUD010000003">
    <property type="protein sequence ID" value="KAK0748969.1"/>
    <property type="molecule type" value="Genomic_DNA"/>
</dbReference>
<dbReference type="AlphaFoldDB" id="A0AA40F0L5"/>
<protein>
    <submittedName>
        <fullName evidence="2">Uncharacterized protein</fullName>
    </submittedName>
</protein>
<evidence type="ECO:0000313" key="3">
    <source>
        <dbReference type="Proteomes" id="UP001172155"/>
    </source>
</evidence>
<feature type="signal peptide" evidence="1">
    <location>
        <begin position="1"/>
        <end position="19"/>
    </location>
</feature>
<dbReference type="Proteomes" id="UP001172155">
    <property type="component" value="Unassembled WGS sequence"/>
</dbReference>
<reference evidence="2" key="1">
    <citation type="submission" date="2023-06" db="EMBL/GenBank/DDBJ databases">
        <title>Genome-scale phylogeny and comparative genomics of the fungal order Sordariales.</title>
        <authorList>
            <consortium name="Lawrence Berkeley National Laboratory"/>
            <person name="Hensen N."/>
            <person name="Bonometti L."/>
            <person name="Westerberg I."/>
            <person name="Brannstrom I.O."/>
            <person name="Guillou S."/>
            <person name="Cros-Aarteil S."/>
            <person name="Calhoun S."/>
            <person name="Haridas S."/>
            <person name="Kuo A."/>
            <person name="Mondo S."/>
            <person name="Pangilinan J."/>
            <person name="Riley R."/>
            <person name="LaButti K."/>
            <person name="Andreopoulos B."/>
            <person name="Lipzen A."/>
            <person name="Chen C."/>
            <person name="Yanf M."/>
            <person name="Daum C."/>
            <person name="Ng V."/>
            <person name="Clum A."/>
            <person name="Steindorff A."/>
            <person name="Ohm R."/>
            <person name="Martin F."/>
            <person name="Silar P."/>
            <person name="Natvig D."/>
            <person name="Lalanne C."/>
            <person name="Gautier V."/>
            <person name="Ament-velasquez S.L."/>
            <person name="Kruys A."/>
            <person name="Hutchinson M.I."/>
            <person name="Powell A.J."/>
            <person name="Barry K."/>
            <person name="Miller A.N."/>
            <person name="Grigoriev I.V."/>
            <person name="Debuchy R."/>
            <person name="Gladieux P."/>
            <person name="Thoren M.H."/>
            <person name="Johannesson H."/>
        </authorList>
    </citation>
    <scope>NUCLEOTIDE SEQUENCE</scope>
    <source>
        <strain evidence="2">SMH3187-1</strain>
    </source>
</reference>
<organism evidence="2 3">
    <name type="scientific">Schizothecium vesticola</name>
    <dbReference type="NCBI Taxonomy" id="314040"/>
    <lineage>
        <taxon>Eukaryota</taxon>
        <taxon>Fungi</taxon>
        <taxon>Dikarya</taxon>
        <taxon>Ascomycota</taxon>
        <taxon>Pezizomycotina</taxon>
        <taxon>Sordariomycetes</taxon>
        <taxon>Sordariomycetidae</taxon>
        <taxon>Sordariales</taxon>
        <taxon>Schizotheciaceae</taxon>
        <taxon>Schizothecium</taxon>
    </lineage>
</organism>
<keyword evidence="3" id="KW-1185">Reference proteome</keyword>
<gene>
    <name evidence="2" type="ORF">B0T18DRAFT_427179</name>
</gene>
<feature type="chain" id="PRO_5041312845" evidence="1">
    <location>
        <begin position="20"/>
        <end position="176"/>
    </location>
</feature>
<proteinExistence type="predicted"/>